<dbReference type="AlphaFoldDB" id="A0ABD3G1F7"/>
<reference evidence="2 3" key="1">
    <citation type="submission" date="2024-09" db="EMBL/GenBank/DDBJ databases">
        <title>Genome sequencing and assembly of Phytophthora oleae, isolate VK10A, causative agent of rot of olive drupes.</title>
        <authorList>
            <person name="Conti Taguali S."/>
            <person name="Riolo M."/>
            <person name="La Spada F."/>
            <person name="Cacciola S.O."/>
            <person name="Dionisio G."/>
        </authorList>
    </citation>
    <scope>NUCLEOTIDE SEQUENCE [LARGE SCALE GENOMIC DNA]</scope>
    <source>
        <strain evidence="2 3">VK10A</strain>
    </source>
</reference>
<gene>
    <name evidence="2" type="ORF">V7S43_002289</name>
</gene>
<feature type="compositionally biased region" description="Basic residues" evidence="1">
    <location>
        <begin position="26"/>
        <end position="35"/>
    </location>
</feature>
<feature type="compositionally biased region" description="Basic and acidic residues" evidence="1">
    <location>
        <begin position="90"/>
        <end position="110"/>
    </location>
</feature>
<dbReference type="EMBL" id="JBIMZQ010000003">
    <property type="protein sequence ID" value="KAL3672992.1"/>
    <property type="molecule type" value="Genomic_DNA"/>
</dbReference>
<evidence type="ECO:0000313" key="3">
    <source>
        <dbReference type="Proteomes" id="UP001632037"/>
    </source>
</evidence>
<keyword evidence="3" id="KW-1185">Reference proteome</keyword>
<organism evidence="2 3">
    <name type="scientific">Phytophthora oleae</name>
    <dbReference type="NCBI Taxonomy" id="2107226"/>
    <lineage>
        <taxon>Eukaryota</taxon>
        <taxon>Sar</taxon>
        <taxon>Stramenopiles</taxon>
        <taxon>Oomycota</taxon>
        <taxon>Peronosporomycetes</taxon>
        <taxon>Peronosporales</taxon>
        <taxon>Peronosporaceae</taxon>
        <taxon>Phytophthora</taxon>
    </lineage>
</organism>
<evidence type="ECO:0000256" key="1">
    <source>
        <dbReference type="SAM" id="MobiDB-lite"/>
    </source>
</evidence>
<comment type="caution">
    <text evidence="2">The sequence shown here is derived from an EMBL/GenBank/DDBJ whole genome shotgun (WGS) entry which is preliminary data.</text>
</comment>
<feature type="region of interest" description="Disordered" evidence="1">
    <location>
        <begin position="1"/>
        <end position="118"/>
    </location>
</feature>
<name>A0ABD3G1F7_9STRA</name>
<accession>A0ABD3G1F7</accession>
<dbReference type="Proteomes" id="UP001632037">
    <property type="component" value="Unassembled WGS sequence"/>
</dbReference>
<evidence type="ECO:0000313" key="2">
    <source>
        <dbReference type="EMBL" id="KAL3672992.1"/>
    </source>
</evidence>
<protein>
    <submittedName>
        <fullName evidence="2">Uncharacterized protein</fullName>
    </submittedName>
</protein>
<sequence length="131" mass="14151">MNPPEDDAGVVHAGGEGTVDAQVPPRRPRSARLRRGPGMSFSTASGYQVPTEAAVDEDESSGREEDGQQNDDGDEDYQDDIGEVEESQEEREATHVIQREGEAADVHEEDGVGNAAYVSVNVEHPHVWHGS</sequence>
<feature type="compositionally biased region" description="Acidic residues" evidence="1">
    <location>
        <begin position="67"/>
        <end position="89"/>
    </location>
</feature>
<proteinExistence type="predicted"/>